<proteinExistence type="predicted"/>
<gene>
    <name evidence="2" type="ORF">TTHERM_000762849</name>
</gene>
<dbReference type="InParanoid" id="W7XFL5"/>
<dbReference type="AlphaFoldDB" id="W7XFL5"/>
<reference evidence="3" key="1">
    <citation type="journal article" date="2006" name="PLoS Biol.">
        <title>Macronuclear genome sequence of the ciliate Tetrahymena thermophila, a model eukaryote.</title>
        <authorList>
            <person name="Eisen J.A."/>
            <person name="Coyne R.S."/>
            <person name="Wu M."/>
            <person name="Wu D."/>
            <person name="Thiagarajan M."/>
            <person name="Wortman J.R."/>
            <person name="Badger J.H."/>
            <person name="Ren Q."/>
            <person name="Amedeo P."/>
            <person name="Jones K.M."/>
            <person name="Tallon L.J."/>
            <person name="Delcher A.L."/>
            <person name="Salzberg S.L."/>
            <person name="Silva J.C."/>
            <person name="Haas B.J."/>
            <person name="Majoros W.H."/>
            <person name="Farzad M."/>
            <person name="Carlton J.M."/>
            <person name="Smith R.K. Jr."/>
            <person name="Garg J."/>
            <person name="Pearlman R.E."/>
            <person name="Karrer K.M."/>
            <person name="Sun L."/>
            <person name="Manning G."/>
            <person name="Elde N.C."/>
            <person name="Turkewitz A.P."/>
            <person name="Asai D.J."/>
            <person name="Wilkes D.E."/>
            <person name="Wang Y."/>
            <person name="Cai H."/>
            <person name="Collins K."/>
            <person name="Stewart B.A."/>
            <person name="Lee S.R."/>
            <person name="Wilamowska K."/>
            <person name="Weinberg Z."/>
            <person name="Ruzzo W.L."/>
            <person name="Wloga D."/>
            <person name="Gaertig J."/>
            <person name="Frankel J."/>
            <person name="Tsao C.-C."/>
            <person name="Gorovsky M.A."/>
            <person name="Keeling P.J."/>
            <person name="Waller R.F."/>
            <person name="Patron N.J."/>
            <person name="Cherry J.M."/>
            <person name="Stover N.A."/>
            <person name="Krieger C.J."/>
            <person name="del Toro C."/>
            <person name="Ryder H.F."/>
            <person name="Williamson S.C."/>
            <person name="Barbeau R.A."/>
            <person name="Hamilton E.P."/>
            <person name="Orias E."/>
        </authorList>
    </citation>
    <scope>NUCLEOTIDE SEQUENCE [LARGE SCALE GENOMIC DNA]</scope>
    <source>
        <strain evidence="3">SB210</strain>
    </source>
</reference>
<dbReference type="RefSeq" id="XP_012655849.1">
    <property type="nucleotide sequence ID" value="XM_012800395.1"/>
</dbReference>
<dbReference type="GeneID" id="24440565"/>
<feature type="non-terminal residue" evidence="2">
    <location>
        <position position="1"/>
    </location>
</feature>
<dbReference type="Proteomes" id="UP000009168">
    <property type="component" value="Unassembled WGS sequence"/>
</dbReference>
<feature type="compositionally biased region" description="Polar residues" evidence="1">
    <location>
        <begin position="664"/>
        <end position="679"/>
    </location>
</feature>
<evidence type="ECO:0000313" key="2">
    <source>
        <dbReference type="EMBL" id="EWS71604.1"/>
    </source>
</evidence>
<feature type="compositionally biased region" description="Basic and acidic residues" evidence="1">
    <location>
        <begin position="680"/>
        <end position="693"/>
    </location>
</feature>
<feature type="compositionally biased region" description="Polar residues" evidence="1">
    <location>
        <begin position="642"/>
        <end position="654"/>
    </location>
</feature>
<feature type="region of interest" description="Disordered" evidence="1">
    <location>
        <begin position="580"/>
        <end position="615"/>
    </location>
</feature>
<feature type="region of interest" description="Disordered" evidence="1">
    <location>
        <begin position="543"/>
        <end position="562"/>
    </location>
</feature>
<evidence type="ECO:0000256" key="1">
    <source>
        <dbReference type="SAM" id="MobiDB-lite"/>
    </source>
</evidence>
<feature type="compositionally biased region" description="Polar residues" evidence="1">
    <location>
        <begin position="1076"/>
        <end position="1085"/>
    </location>
</feature>
<feature type="compositionally biased region" description="Polar residues" evidence="1">
    <location>
        <begin position="580"/>
        <end position="607"/>
    </location>
</feature>
<evidence type="ECO:0000313" key="3">
    <source>
        <dbReference type="Proteomes" id="UP000009168"/>
    </source>
</evidence>
<feature type="region of interest" description="Disordered" evidence="1">
    <location>
        <begin position="642"/>
        <end position="693"/>
    </location>
</feature>
<organism evidence="2 3">
    <name type="scientific">Tetrahymena thermophila (strain SB210)</name>
    <dbReference type="NCBI Taxonomy" id="312017"/>
    <lineage>
        <taxon>Eukaryota</taxon>
        <taxon>Sar</taxon>
        <taxon>Alveolata</taxon>
        <taxon>Ciliophora</taxon>
        <taxon>Intramacronucleata</taxon>
        <taxon>Oligohymenophorea</taxon>
        <taxon>Hymenostomatida</taxon>
        <taxon>Tetrahymenina</taxon>
        <taxon>Tetrahymenidae</taxon>
        <taxon>Tetrahymena</taxon>
    </lineage>
</organism>
<keyword evidence="3" id="KW-1185">Reference proteome</keyword>
<dbReference type="KEGG" id="tet:TTHERM_000762849"/>
<protein>
    <submittedName>
        <fullName evidence="2">Endo-1,4-beta-xylanase xylA, putative</fullName>
    </submittedName>
</protein>
<sequence>QLKVSQLASKSMNNMSLQGIYSAYCSNVMQGVQTILPQQNNIQNSLNTIQGPLCQYYNSSLKKYRNNSHIIQQTQGLISEQKKNFREAQNVKLQKYLNQQIQGQQYPYLQQQTNNLQMLILKDLYSNFFQDIMREYKFYQQVMTDIDLQYPIQNKIKKSSNNNKEWFEQNYINILKSQITKNSQIKQTIMQFRNTNIPKKVQKIISKQQSFHKNRILIEIDQEEVNDVSGIKKQFQIQQQGLFQSVSPLNKIGKNEVKFKITSRNQIINSSNSVTRTENNWRVQKKEESNSKNSQIFQKRVPLKDKKENQYLAEGEAKRYNSVTKRYINYDSNTTNTSYNAFNKVQNQNFKKYDSKTENDQQLSDEEEFTYMAGGVKIRVNTLSGNTRCERSQSLIKELPNKLSDINLNKVNFSGQKNNNHQIINQRKILTDQLISISPKHNYQVYMDSKYFGNNDGNQQQPKYKTEQNIIDHYSLNWEKNQNIEEKSQILNFLKNQKQNSKQNLNIQQVSSVLIVNQNQPQINSSVLKQQNMQLLKIENLHTSPTSRSKQNSFSNSTNSNSYLDQSQARYRLQINPNCTQLPNMRIPSSNRVQGSSQTRGTEQSSLGVMPQQQSNQLSFQNQPLNPQIYTNLNEYFCQTPSQKQREINNQTSRQNKHEVKGSNIVQLTPLQSKSNSNLENKEEISKSKNQKRDKNTLKDLICSYYETPKNITGNAQSVLSQYSPINNRQDALKKQINLEIEQKNSINQQAQCQNNLPLNELELKQLDQNFLKEGNQAKSPYKNGFMREFKDINKQQQEIKELDSNIQLNIPNLLAKKESHLLNNTFNLQIANQDEEKQSQLQQIQNTIWFSNNQIFGLIQDNQNNTINDYKQDEQNINTIQAKLDEQQKYANYSQINIQNTYDDKYKIDINRSFQRRENSIEKDKKNDYKKNQILSSEFLNKAVNNQDEYIKQNQEKSYLLTDNSAIFQKLQNNIRSSPSTPFRKVNNSRQRIYQNQRQILTEIQKGNPVLSYIQTQYNQTLLKDNKMPQGVSNDKVSQLRKISLLPKEKIERQIDSLNNLKASSSERSQERQQYKNNNNNPYLQKSDFLKQVKKKQDKNKIIGQLLNLSEYSNLEGYSQLNTFKENSCQQNSIESTKRKNKNQCENDQKEGISELQYKTNKQNCAQQEITKPNINCNLNKYEIQQKFQLEAIMNNQPNVVRI</sequence>
<feature type="compositionally biased region" description="Low complexity" evidence="1">
    <location>
        <begin position="549"/>
        <end position="562"/>
    </location>
</feature>
<name>W7XFL5_TETTS</name>
<accession>W7XFL5</accession>
<feature type="region of interest" description="Disordered" evidence="1">
    <location>
        <begin position="1061"/>
        <end position="1087"/>
    </location>
</feature>
<dbReference type="EMBL" id="GG662407">
    <property type="protein sequence ID" value="EWS71604.1"/>
    <property type="molecule type" value="Genomic_DNA"/>
</dbReference>